<dbReference type="RefSeq" id="WP_155444289.1">
    <property type="nucleotide sequence ID" value="NZ_JAOQNR010000001.1"/>
</dbReference>
<gene>
    <name evidence="1" type="ORF">GJ654_01340</name>
</gene>
<proteinExistence type="predicted"/>
<sequence>MNIFARGASRPQDFISHDLPAGHDTVWGWAAKWSPDDLTSVSDPVRSFAQETSELKQRSAAEGFSVVDVEAPRALRALGYTKVPAFDTQLLFMASRS</sequence>
<dbReference type="OrthoDB" id="8452887at2"/>
<dbReference type="Proteomes" id="UP000439113">
    <property type="component" value="Unassembled WGS sequence"/>
</dbReference>
<dbReference type="AlphaFoldDB" id="A0A6N8DK61"/>
<dbReference type="EMBL" id="WNKS01000001">
    <property type="protein sequence ID" value="MTV29631.1"/>
    <property type="molecule type" value="Genomic_DNA"/>
</dbReference>
<evidence type="ECO:0000313" key="1">
    <source>
        <dbReference type="EMBL" id="MTV29631.1"/>
    </source>
</evidence>
<reference evidence="1 2" key="1">
    <citation type="submission" date="2019-11" db="EMBL/GenBank/DDBJ databases">
        <title>Whole-genome sequence of a Rhodoblastus acidophilus DSM 142.</title>
        <authorList>
            <person name="Kyndt J.A."/>
            <person name="Meyer T.E."/>
        </authorList>
    </citation>
    <scope>NUCLEOTIDE SEQUENCE [LARGE SCALE GENOMIC DNA]</scope>
    <source>
        <strain evidence="1 2">DSM 142</strain>
    </source>
</reference>
<protein>
    <submittedName>
        <fullName evidence="1">Uncharacterized protein</fullName>
    </submittedName>
</protein>
<organism evidence="1 2">
    <name type="scientific">Rhodoblastus acidophilus</name>
    <name type="common">Rhodopseudomonas acidophila</name>
    <dbReference type="NCBI Taxonomy" id="1074"/>
    <lineage>
        <taxon>Bacteria</taxon>
        <taxon>Pseudomonadati</taxon>
        <taxon>Pseudomonadota</taxon>
        <taxon>Alphaproteobacteria</taxon>
        <taxon>Hyphomicrobiales</taxon>
        <taxon>Rhodoblastaceae</taxon>
        <taxon>Rhodoblastus</taxon>
    </lineage>
</organism>
<name>A0A6N8DK61_RHOAC</name>
<comment type="caution">
    <text evidence="1">The sequence shown here is derived from an EMBL/GenBank/DDBJ whole genome shotgun (WGS) entry which is preliminary data.</text>
</comment>
<evidence type="ECO:0000313" key="2">
    <source>
        <dbReference type="Proteomes" id="UP000439113"/>
    </source>
</evidence>
<accession>A0A6N8DK61</accession>